<organism evidence="3 4">
    <name type="scientific">Methanoliparum thermophilum</name>
    <dbReference type="NCBI Taxonomy" id="2491083"/>
    <lineage>
        <taxon>Archaea</taxon>
        <taxon>Methanobacteriati</taxon>
        <taxon>Methanobacteriota</taxon>
        <taxon>Candidatus Methanoliparia</taxon>
        <taxon>Candidatus Methanoliparales</taxon>
        <taxon>Candidatus Methanoliparaceae</taxon>
        <taxon>Candidatus Methanoliparum</taxon>
    </lineage>
</organism>
<dbReference type="Pfam" id="PF00586">
    <property type="entry name" value="AIRS"/>
    <property type="match status" value="1"/>
</dbReference>
<dbReference type="EMBL" id="RXIF01000004">
    <property type="protein sequence ID" value="RZN65001.1"/>
    <property type="molecule type" value="Genomic_DNA"/>
</dbReference>
<dbReference type="CDD" id="cd02691">
    <property type="entry name" value="PurM-like2"/>
    <property type="match status" value="1"/>
</dbReference>
<evidence type="ECO:0000313" key="4">
    <source>
        <dbReference type="Proteomes" id="UP000317158"/>
    </source>
</evidence>
<proteinExistence type="predicted"/>
<evidence type="ECO:0000259" key="1">
    <source>
        <dbReference type="Pfam" id="PF00586"/>
    </source>
</evidence>
<dbReference type="PIRSF" id="PIRSF006346">
    <property type="entry name" value="Ni_metllenz_mat"/>
    <property type="match status" value="1"/>
</dbReference>
<protein>
    <recommendedName>
        <fullName evidence="5">AIR synthase</fullName>
    </recommendedName>
</protein>
<comment type="caution">
    <text evidence="3">The sequence shown here is derived from an EMBL/GenBank/DDBJ whole genome shotgun (WGS) entry which is preliminary data.</text>
</comment>
<name>A0A520KSW5_METT2</name>
<dbReference type="InterPro" id="IPR009186">
    <property type="entry name" value="Ni_metllenz_mat"/>
</dbReference>
<dbReference type="InterPro" id="IPR010918">
    <property type="entry name" value="PurM-like_C_dom"/>
</dbReference>
<dbReference type="Pfam" id="PF02769">
    <property type="entry name" value="AIRS_C"/>
    <property type="match status" value="1"/>
</dbReference>
<evidence type="ECO:0008006" key="5">
    <source>
        <dbReference type="Google" id="ProtNLM"/>
    </source>
</evidence>
<dbReference type="SUPFAM" id="SSF56042">
    <property type="entry name" value="PurM C-terminal domain-like"/>
    <property type="match status" value="1"/>
</dbReference>
<evidence type="ECO:0000313" key="3">
    <source>
        <dbReference type="EMBL" id="RZN65001.1"/>
    </source>
</evidence>
<gene>
    <name evidence="3" type="ORF">EF806_02875</name>
</gene>
<dbReference type="InterPro" id="IPR036921">
    <property type="entry name" value="PurM-like_N_sf"/>
</dbReference>
<dbReference type="InterPro" id="IPR016188">
    <property type="entry name" value="PurM-like_N"/>
</dbReference>
<dbReference type="InterPro" id="IPR006283">
    <property type="entry name" value="ThiL-like"/>
</dbReference>
<dbReference type="Proteomes" id="UP000317158">
    <property type="component" value="Unassembled WGS sequence"/>
</dbReference>
<feature type="domain" description="PurM-like N-terminal" evidence="1">
    <location>
        <begin position="106"/>
        <end position="216"/>
    </location>
</feature>
<reference evidence="3 4" key="1">
    <citation type="journal article" date="2019" name="Nat. Microbiol.">
        <title>Wide diversity of methane and short-chain alkane metabolisms in uncultured archaea.</title>
        <authorList>
            <person name="Borrel G."/>
            <person name="Adam P.S."/>
            <person name="McKay L.J."/>
            <person name="Chen L.X."/>
            <person name="Sierra-Garcia I.N."/>
            <person name="Sieber C.M."/>
            <person name="Letourneur Q."/>
            <person name="Ghozlane A."/>
            <person name="Andersen G.L."/>
            <person name="Li W.J."/>
            <person name="Hallam S.J."/>
            <person name="Muyzer G."/>
            <person name="de Oliveira V.M."/>
            <person name="Inskeep W.P."/>
            <person name="Banfield J.F."/>
            <person name="Gribaldo S."/>
        </authorList>
    </citation>
    <scope>NUCLEOTIDE SEQUENCE [LARGE SCALE GENOMIC DNA]</scope>
    <source>
        <strain evidence="3">NM1a</strain>
    </source>
</reference>
<dbReference type="Gene3D" id="3.90.650.10">
    <property type="entry name" value="PurM-like C-terminal domain"/>
    <property type="match status" value="1"/>
</dbReference>
<sequence>MDLEGYAKNLLYKKVDKDKIVEKLIELIIEFKGYEQKLAEKWANAIIQESETTLNIKNDFARYERSGVKIGDVGVGSRGLGDFYIHSKIGDIIGKTSAVIDSKDMDDSGVVKIDKTKEYYIVISVDGIHSRLSDFPFLSGFHVTKATLRDIYVMGATPVALLSDIHVADDSDVSKIFEHIAGISSVSRLMNVPLITGSTLRIGGDMVIGDRMTGCVGAVGITDYLTARSYSKPGDVILMSEGSGGGTISTSALYYGEEDVIPETLNIKFLIAADSLIKSGQVKKIHTMTDVTNGGLRGDLNEISKTANVKLVFYEKKVRSLVNKRVLEMLDRYEIDYLGVSLDSLLIICPPDLAKDIKNVLKTKDVRIEEIGYVEMGTGVEIVEDGIHKKFEPKFRESAYTPIKKVVGDIKPDNFEDMVERIDKSVKKAIEKRDRMVDMLKDRT</sequence>
<dbReference type="SUPFAM" id="SSF55326">
    <property type="entry name" value="PurM N-terminal domain-like"/>
    <property type="match status" value="1"/>
</dbReference>
<evidence type="ECO:0000259" key="2">
    <source>
        <dbReference type="Pfam" id="PF02769"/>
    </source>
</evidence>
<dbReference type="GO" id="GO:0009228">
    <property type="term" value="P:thiamine biosynthetic process"/>
    <property type="evidence" value="ECO:0007669"/>
    <property type="project" value="InterPro"/>
</dbReference>
<dbReference type="AlphaFoldDB" id="A0A520KSW5"/>
<dbReference type="Gene3D" id="3.30.1330.10">
    <property type="entry name" value="PurM-like, N-terminal domain"/>
    <property type="match status" value="1"/>
</dbReference>
<dbReference type="InterPro" id="IPR036676">
    <property type="entry name" value="PurM-like_C_sf"/>
</dbReference>
<dbReference type="PANTHER" id="PTHR30270">
    <property type="entry name" value="THIAMINE-MONOPHOSPHATE KINASE"/>
    <property type="match status" value="1"/>
</dbReference>
<dbReference type="PANTHER" id="PTHR30270:SF2">
    <property type="entry name" value="HYDROGENASE EXPRESSION_FORMATION PROTEIN"/>
    <property type="match status" value="1"/>
</dbReference>
<accession>A0A520KSW5</accession>
<dbReference type="GO" id="GO:0009030">
    <property type="term" value="F:thiamine-phosphate kinase activity"/>
    <property type="evidence" value="ECO:0007669"/>
    <property type="project" value="InterPro"/>
</dbReference>
<feature type="domain" description="PurM-like C-terminal" evidence="2">
    <location>
        <begin position="232"/>
        <end position="382"/>
    </location>
</feature>